<organism evidence="1">
    <name type="scientific">Spironucleus salmonicida</name>
    <dbReference type="NCBI Taxonomy" id="348837"/>
    <lineage>
        <taxon>Eukaryota</taxon>
        <taxon>Metamonada</taxon>
        <taxon>Diplomonadida</taxon>
        <taxon>Hexamitidae</taxon>
        <taxon>Hexamitinae</taxon>
        <taxon>Spironucleus</taxon>
    </lineage>
</organism>
<dbReference type="Proteomes" id="UP000018208">
    <property type="component" value="Unassembled WGS sequence"/>
</dbReference>
<gene>
    <name evidence="1" type="ORF">SS50377_16342</name>
    <name evidence="2" type="ORF">SS50377_21262</name>
</gene>
<proteinExistence type="predicted"/>
<dbReference type="Pfam" id="PF07004">
    <property type="entry name" value="SHIPPO-rpt"/>
    <property type="match status" value="2"/>
</dbReference>
<dbReference type="AlphaFoldDB" id="V6LI90"/>
<evidence type="ECO:0000313" key="3">
    <source>
        <dbReference type="Proteomes" id="UP000018208"/>
    </source>
</evidence>
<accession>V6LI90</accession>
<dbReference type="InterPro" id="IPR010736">
    <property type="entry name" value="SHIPPO-rpt"/>
</dbReference>
<protein>
    <submittedName>
        <fullName evidence="1">Uncharacterized protein</fullName>
    </submittedName>
</protein>
<dbReference type="EMBL" id="KI546130">
    <property type="protein sequence ID" value="EST44033.1"/>
    <property type="molecule type" value="Genomic_DNA"/>
</dbReference>
<sequence length="297" mass="33366">MNLPHSQLLINEQNDKEVIMSTINSVILRSSTPTINLNSELMLLQNSVLNIKQDSCFQITDLQSISKRQAQHVPSFKTKKINIQTTQSLKPINTRLPATTSLTPGPQAYTPVAQYNLGMINSCPGFSLSSRYDKNRDFSKTNGLLVGPGQYDVTRDKYNMLSSSKQTKQIKIKAFDENKNYFGPGPGKYLTKTDSLSTGKIVHNLHLNDGRQTSFGNFADLKETKFKPGVGTYNPNFDFDRQHNVSSTITPESNTKCMQRNFNGIKATQNCPDCYQYNLNKVSRKLTPNNCSSFLEK</sequence>
<name>V6LI90_9EUKA</name>
<dbReference type="VEuPathDB" id="GiardiaDB:SS50377_21262"/>
<dbReference type="EMBL" id="AUWU02000001">
    <property type="protein sequence ID" value="KAH0577908.1"/>
    <property type="molecule type" value="Genomic_DNA"/>
</dbReference>
<reference evidence="1 2" key="1">
    <citation type="journal article" date="2014" name="PLoS Genet.">
        <title>The Genome of Spironucleus salmonicida Highlights a Fish Pathogen Adapted to Fluctuating Environments.</title>
        <authorList>
            <person name="Xu F."/>
            <person name="Jerlstrom-Hultqvist J."/>
            <person name="Einarsson E."/>
            <person name="Astvaldsson A."/>
            <person name="Svard S.G."/>
            <person name="Andersson J.O."/>
        </authorList>
    </citation>
    <scope>NUCLEOTIDE SEQUENCE</scope>
    <source>
        <strain evidence="2">ATCC 50377</strain>
    </source>
</reference>
<keyword evidence="3" id="KW-1185">Reference proteome</keyword>
<evidence type="ECO:0000313" key="1">
    <source>
        <dbReference type="EMBL" id="EST44033.1"/>
    </source>
</evidence>
<evidence type="ECO:0000313" key="2">
    <source>
        <dbReference type="EMBL" id="KAH0577908.1"/>
    </source>
</evidence>
<reference evidence="2" key="2">
    <citation type="submission" date="2020-12" db="EMBL/GenBank/DDBJ databases">
        <title>New Spironucleus salmonicida genome in near-complete chromosomes.</title>
        <authorList>
            <person name="Xu F."/>
            <person name="Kurt Z."/>
            <person name="Jimenez-Gonzalez A."/>
            <person name="Astvaldsson A."/>
            <person name="Andersson J.O."/>
            <person name="Svard S.G."/>
        </authorList>
    </citation>
    <scope>NUCLEOTIDE SEQUENCE</scope>
    <source>
        <strain evidence="2">ATCC 50377</strain>
    </source>
</reference>